<evidence type="ECO:0008006" key="5">
    <source>
        <dbReference type="Google" id="ProtNLM"/>
    </source>
</evidence>
<dbReference type="EMBL" id="LROR01000098">
    <property type="protein sequence ID" value="OBR90246.1"/>
    <property type="molecule type" value="Genomic_DNA"/>
</dbReference>
<dbReference type="RefSeq" id="WP_242867047.1">
    <property type="nucleotide sequence ID" value="NZ_LITQ01000052.1"/>
</dbReference>
<organism evidence="1 3">
    <name type="scientific">Clostridium coskatii</name>
    <dbReference type="NCBI Taxonomy" id="1705578"/>
    <lineage>
        <taxon>Bacteria</taxon>
        <taxon>Bacillati</taxon>
        <taxon>Bacillota</taxon>
        <taxon>Clostridia</taxon>
        <taxon>Eubacteriales</taxon>
        <taxon>Clostridiaceae</taxon>
        <taxon>Clostridium</taxon>
    </lineage>
</organism>
<name>A0A168MS81_9CLOT</name>
<dbReference type="PATRIC" id="fig|1705578.3.peg.3328"/>
<dbReference type="AlphaFoldDB" id="A0A168MS81"/>
<proteinExistence type="predicted"/>
<comment type="caution">
    <text evidence="1">The sequence shown here is derived from an EMBL/GenBank/DDBJ whole genome shotgun (WGS) entry which is preliminary data.</text>
</comment>
<reference evidence="2 4" key="2">
    <citation type="journal article" date="2016" name="Front. Microbiol.">
        <title>Industrial Acetogenic Biocatalysts: A Comparative Metabolic and Genomic Analysis.</title>
        <authorList>
            <person name="Bengelsdorf F."/>
            <person name="Poehlein A."/>
            <person name="Sonja S."/>
            <person name="Erz C."/>
            <person name="Hummel T."/>
            <person name="Hoffmeister S."/>
            <person name="Daniel R."/>
            <person name="Durre P."/>
        </authorList>
    </citation>
    <scope>NUCLEOTIDE SEQUENCE [LARGE SCALE GENOMIC DNA]</scope>
    <source>
        <strain evidence="2 4">PTA-10522</strain>
    </source>
</reference>
<dbReference type="Proteomes" id="UP000077384">
    <property type="component" value="Unassembled WGS sequence"/>
</dbReference>
<sequence length="48" mass="5590">MPRVEAIFDTDILIHLIKTGALWYVLDILGDIYISDYVYDNEIKKDTS</sequence>
<dbReference type="EMBL" id="LITQ01000052">
    <property type="protein sequence ID" value="OAA85090.1"/>
    <property type="molecule type" value="Genomic_DNA"/>
</dbReference>
<accession>A0A168MS81</accession>
<evidence type="ECO:0000313" key="4">
    <source>
        <dbReference type="Proteomes" id="UP000093694"/>
    </source>
</evidence>
<keyword evidence="4" id="KW-1185">Reference proteome</keyword>
<evidence type="ECO:0000313" key="1">
    <source>
        <dbReference type="EMBL" id="OAA85090.1"/>
    </source>
</evidence>
<dbReference type="Proteomes" id="UP000093694">
    <property type="component" value="Unassembled WGS sequence"/>
</dbReference>
<protein>
    <recommendedName>
        <fullName evidence="5">PIN domain-containing protein</fullName>
    </recommendedName>
</protein>
<evidence type="ECO:0000313" key="2">
    <source>
        <dbReference type="EMBL" id="OBR90246.1"/>
    </source>
</evidence>
<gene>
    <name evidence="2" type="ORF">CLCOS_40800</name>
    <name evidence="1" type="ORF">WX73_03262</name>
</gene>
<reference evidence="1 3" key="1">
    <citation type="journal article" date="2015" name="Biotechnol. Bioeng.">
        <title>Genome sequence and phenotypic characterization of Caulobacter segnis.</title>
        <authorList>
            <person name="Patel S."/>
            <person name="Fletcher B."/>
            <person name="Scott D.C."/>
            <person name="Ely B."/>
        </authorList>
    </citation>
    <scope>NUCLEOTIDE SEQUENCE [LARGE SCALE GENOMIC DNA]</scope>
    <source>
        <strain evidence="1 3">PS02</strain>
    </source>
</reference>
<evidence type="ECO:0000313" key="3">
    <source>
        <dbReference type="Proteomes" id="UP000077384"/>
    </source>
</evidence>